<protein>
    <submittedName>
        <fullName evidence="2">Uncharacterized protein</fullName>
    </submittedName>
</protein>
<name>A0A6J4QIG2_9ACTN</name>
<gene>
    <name evidence="2" type="ORF">AVDCRST_MAG82-2870</name>
</gene>
<feature type="compositionally biased region" description="Basic residues" evidence="1">
    <location>
        <begin position="46"/>
        <end position="55"/>
    </location>
</feature>
<organism evidence="2">
    <name type="scientific">uncultured Rubrobacteraceae bacterium</name>
    <dbReference type="NCBI Taxonomy" id="349277"/>
    <lineage>
        <taxon>Bacteria</taxon>
        <taxon>Bacillati</taxon>
        <taxon>Actinomycetota</taxon>
        <taxon>Rubrobacteria</taxon>
        <taxon>Rubrobacterales</taxon>
        <taxon>Rubrobacteraceae</taxon>
        <taxon>environmental samples</taxon>
    </lineage>
</organism>
<feature type="non-terminal residue" evidence="2">
    <location>
        <position position="1"/>
    </location>
</feature>
<evidence type="ECO:0000256" key="1">
    <source>
        <dbReference type="SAM" id="MobiDB-lite"/>
    </source>
</evidence>
<dbReference type="AlphaFoldDB" id="A0A6J4QIG2"/>
<sequence length="55" mass="5898">CRPATPWMPQTRTCSSCSERIARRSPPSAPGARPPMASCRQPSKTSARRKTAGGL</sequence>
<evidence type="ECO:0000313" key="2">
    <source>
        <dbReference type="EMBL" id="CAA9440818.1"/>
    </source>
</evidence>
<dbReference type="EMBL" id="CADCVA010000352">
    <property type="protein sequence ID" value="CAA9440818.1"/>
    <property type="molecule type" value="Genomic_DNA"/>
</dbReference>
<feature type="compositionally biased region" description="Polar residues" evidence="1">
    <location>
        <begin position="8"/>
        <end position="17"/>
    </location>
</feature>
<reference evidence="2" key="1">
    <citation type="submission" date="2020-02" db="EMBL/GenBank/DDBJ databases">
        <authorList>
            <person name="Meier V. D."/>
        </authorList>
    </citation>
    <scope>NUCLEOTIDE SEQUENCE</scope>
    <source>
        <strain evidence="2">AVDCRST_MAG82</strain>
    </source>
</reference>
<proteinExistence type="predicted"/>
<accession>A0A6J4QIG2</accession>
<feature type="non-terminal residue" evidence="2">
    <location>
        <position position="55"/>
    </location>
</feature>
<feature type="region of interest" description="Disordered" evidence="1">
    <location>
        <begin position="1"/>
        <end position="55"/>
    </location>
</feature>